<feature type="compositionally biased region" description="Polar residues" evidence="1">
    <location>
        <begin position="270"/>
        <end position="281"/>
    </location>
</feature>
<feature type="compositionally biased region" description="Basic and acidic residues" evidence="1">
    <location>
        <begin position="835"/>
        <end position="852"/>
    </location>
</feature>
<feature type="compositionally biased region" description="Polar residues" evidence="1">
    <location>
        <begin position="528"/>
        <end position="540"/>
    </location>
</feature>
<feature type="region of interest" description="Disordered" evidence="1">
    <location>
        <begin position="55"/>
        <end position="107"/>
    </location>
</feature>
<reference evidence="3 4" key="1">
    <citation type="journal article" date="2018" name="Mol. Biol. Evol.">
        <title>Broad Genomic Sampling Reveals a Smut Pathogenic Ancestry of the Fungal Clade Ustilaginomycotina.</title>
        <authorList>
            <person name="Kijpornyongpan T."/>
            <person name="Mondo S.J."/>
            <person name="Barry K."/>
            <person name="Sandor L."/>
            <person name="Lee J."/>
            <person name="Lipzen A."/>
            <person name="Pangilinan J."/>
            <person name="LaButti K."/>
            <person name="Hainaut M."/>
            <person name="Henrissat B."/>
            <person name="Grigoriev I.V."/>
            <person name="Spatafora J.W."/>
            <person name="Aime M.C."/>
        </authorList>
    </citation>
    <scope>NUCLEOTIDE SEQUENCE [LARGE SCALE GENOMIC DNA]</scope>
    <source>
        <strain evidence="3 4">MCA 3882</strain>
    </source>
</reference>
<organism evidence="3 4">
    <name type="scientific">Meira miltonrushii</name>
    <dbReference type="NCBI Taxonomy" id="1280837"/>
    <lineage>
        <taxon>Eukaryota</taxon>
        <taxon>Fungi</taxon>
        <taxon>Dikarya</taxon>
        <taxon>Basidiomycota</taxon>
        <taxon>Ustilaginomycotina</taxon>
        <taxon>Exobasidiomycetes</taxon>
        <taxon>Exobasidiales</taxon>
        <taxon>Brachybasidiaceae</taxon>
        <taxon>Meira</taxon>
    </lineage>
</organism>
<dbReference type="EMBL" id="KZ819602">
    <property type="protein sequence ID" value="PWN37771.1"/>
    <property type="molecule type" value="Genomic_DNA"/>
</dbReference>
<dbReference type="InParanoid" id="A0A316VNS1"/>
<dbReference type="Pfam" id="PF09133">
    <property type="entry name" value="SANTA"/>
    <property type="match status" value="1"/>
</dbReference>
<protein>
    <recommendedName>
        <fullName evidence="2">SANTA domain-containing protein</fullName>
    </recommendedName>
</protein>
<feature type="compositionally biased region" description="Basic and acidic residues" evidence="1">
    <location>
        <begin position="1099"/>
        <end position="1108"/>
    </location>
</feature>
<evidence type="ECO:0000259" key="2">
    <source>
        <dbReference type="Pfam" id="PF09133"/>
    </source>
</evidence>
<dbReference type="GeneID" id="37022499"/>
<name>A0A316VNS1_9BASI</name>
<feature type="compositionally biased region" description="Basic and acidic residues" evidence="1">
    <location>
        <begin position="814"/>
        <end position="824"/>
    </location>
</feature>
<feature type="region of interest" description="Disordered" evidence="1">
    <location>
        <begin position="472"/>
        <end position="680"/>
    </location>
</feature>
<feature type="compositionally biased region" description="Basic and acidic residues" evidence="1">
    <location>
        <begin position="1139"/>
        <end position="1154"/>
    </location>
</feature>
<feature type="compositionally biased region" description="Basic and acidic residues" evidence="1">
    <location>
        <begin position="889"/>
        <end position="899"/>
    </location>
</feature>
<feature type="compositionally biased region" description="Low complexity" evidence="1">
    <location>
        <begin position="371"/>
        <end position="381"/>
    </location>
</feature>
<proteinExistence type="predicted"/>
<feature type="region of interest" description="Disordered" evidence="1">
    <location>
        <begin position="251"/>
        <end position="460"/>
    </location>
</feature>
<feature type="compositionally biased region" description="Basic and acidic residues" evidence="1">
    <location>
        <begin position="1018"/>
        <end position="1056"/>
    </location>
</feature>
<dbReference type="STRING" id="1280837.A0A316VNS1"/>
<feature type="domain" description="SANTA" evidence="2">
    <location>
        <begin position="178"/>
        <end position="246"/>
    </location>
</feature>
<dbReference type="RefSeq" id="XP_025358073.1">
    <property type="nucleotide sequence ID" value="XM_025500718.1"/>
</dbReference>
<feature type="compositionally biased region" description="Basic and acidic residues" evidence="1">
    <location>
        <begin position="395"/>
        <end position="418"/>
    </location>
</feature>
<feature type="compositionally biased region" description="Basic and acidic residues" evidence="1">
    <location>
        <begin position="623"/>
        <end position="633"/>
    </location>
</feature>
<feature type="compositionally biased region" description="Acidic residues" evidence="1">
    <location>
        <begin position="598"/>
        <end position="607"/>
    </location>
</feature>
<feature type="compositionally biased region" description="Polar residues" evidence="1">
    <location>
        <begin position="858"/>
        <end position="872"/>
    </location>
</feature>
<feature type="compositionally biased region" description="Polar residues" evidence="1">
    <location>
        <begin position="344"/>
        <end position="357"/>
    </location>
</feature>
<sequence length="1345" mass="149563">MYGGDMEVWEDPYANYLYYNNNDQLDDERRYISVVAPPPPPGVSPSLLMSSPNKLQQMQNQQMSIASDSPTKRGQSSSKVQPSPLRVSSNTAMVASGSNTDSQKENQPIHPEEELQMNIDPVPAKADNVVRLYDWYIGLQPTQQALSYYSEAVGIKKWIQIYGTRYRSEEKAGSDPKGKRKANDKGEAWHSSLISERISSHLVKSKSGKIYELMGKFDETSSCKRKNVSSHTATQFRNGFPTNWADVVCEEARSSDGQKTKPKSPSKQSNTRNNATHESPLQPNPEMKSIPQAPTISQRPKPRPSVSGKQLPESKAQPEARKKKSLFRDDEDSSESEYHPSSDDAGNTSRGKGTKGNTARCDPKNVDMLSQDESMSSRSSSPEVNGQISSLHQTESMRSRKHGQEERSEQRIQARKSEPMPQQRGISAQSSSPPPAEKSGKKAKPIPRELRNLSKTAFGRLTLVQNAIMEQLEQDRSERKRAGRQSLPLMRTNAPQTPVGQIGDNSYLITPRSSRRTRTPVKPWWEVQPTTKSKSKSQAKVTEAVKPKRFNLSSSSSYREEDEEEEIYENPLAHARPVKGPSPEKKSSNNQASILISSDEETEDDENANGPAPVTEEDTLELIEERQIEEHVGQRISPANGNGSNKRVGDDLFGSAEKRSRIDEPEHVAEEPIEEELEGDHPVEYGQEQSVDLQYVDDVFIQLPQQPEENGHAHEVEGVVERNEKQVELLSNPIDGLAAIASAQNIAEKDEPAGEMNDIHDDGLQQFEMETFSNDQVKHKDIEMVIIEDSDDDSTQVEEKDERAVSSTTLPLAKESEHREKESSSSDAVQMQSESEEHPIMEIGVSKEKDVVVDPPIGNSTGNATPEVSTQIGEKDERAVSPATLPVAKESESREKESSSSDAVQTQSDSEEHPITESEASKEKDVVIDLPNVNSTGKPIDEEMEGDHPVEHVQEQSDDLQYVNDVSVQLPQQPEENYQASGIEGVGERNEGQVEFPSNPIDGLAANEIVQDEINEVPVDKDLPVDHGEDEKGESAKEVATEELPNHQHIGEKDEPAGEIDDVHDDGLQQSEMEAFSNDQVRHKEIEAVVIEDSDDESTQIREKDERAVSAATLPLAKESEHREKESSSRDAVQMQSDSEEHPIMEIGASKEEDVVVDPPNVESTGNATPEVIHTEPVALANTVSLMAQQEGTPTNERLYPHMSEREEQEVSVEFEGLQIEPEGACLFRGADSEDINYDTETREAVGEQDTGRKGDMNELERITPMHLIDPDSQVRNKQNSFIETEKVFNGMDLLERDGIAHTDPHQIVVSTDKHLAPVSPPEDEEMDDDDESVVSLSEMYYFSD</sequence>
<gene>
    <name evidence="3" type="ORF">FA14DRAFT_177054</name>
</gene>
<feature type="region of interest" description="Disordered" evidence="1">
    <location>
        <begin position="169"/>
        <end position="188"/>
    </location>
</feature>
<feature type="compositionally biased region" description="Polar residues" evidence="1">
    <location>
        <begin position="382"/>
        <end position="394"/>
    </location>
</feature>
<feature type="compositionally biased region" description="Basic and acidic residues" evidence="1">
    <location>
        <begin position="946"/>
        <end position="955"/>
    </location>
</feature>
<evidence type="ECO:0000313" key="4">
    <source>
        <dbReference type="Proteomes" id="UP000245771"/>
    </source>
</evidence>
<dbReference type="OrthoDB" id="5600605at2759"/>
<evidence type="ECO:0000256" key="1">
    <source>
        <dbReference type="SAM" id="MobiDB-lite"/>
    </source>
</evidence>
<feature type="compositionally biased region" description="Polar residues" evidence="1">
    <location>
        <begin position="493"/>
        <end position="508"/>
    </location>
</feature>
<feature type="compositionally biased region" description="Acidic residues" evidence="1">
    <location>
        <begin position="786"/>
        <end position="796"/>
    </location>
</feature>
<evidence type="ECO:0000313" key="3">
    <source>
        <dbReference type="EMBL" id="PWN37771.1"/>
    </source>
</evidence>
<dbReference type="InterPro" id="IPR015216">
    <property type="entry name" value="SANTA"/>
</dbReference>
<feature type="region of interest" description="Disordered" evidence="1">
    <location>
        <begin position="1088"/>
        <end position="1172"/>
    </location>
</feature>
<keyword evidence="4" id="KW-1185">Reference proteome</keyword>
<feature type="compositionally biased region" description="Basic and acidic residues" evidence="1">
    <location>
        <begin position="1240"/>
        <end position="1258"/>
    </location>
</feature>
<feature type="region of interest" description="Disordered" evidence="1">
    <location>
        <begin position="1015"/>
        <end position="1064"/>
    </location>
</feature>
<dbReference type="Proteomes" id="UP000245771">
    <property type="component" value="Unassembled WGS sequence"/>
</dbReference>
<feature type="compositionally biased region" description="Polar residues" evidence="1">
    <location>
        <begin position="55"/>
        <end position="101"/>
    </location>
</feature>
<feature type="region of interest" description="Disordered" evidence="1">
    <location>
        <begin position="1231"/>
        <end position="1258"/>
    </location>
</feature>
<accession>A0A316VNS1</accession>
<feature type="compositionally biased region" description="Basic and acidic residues" evidence="1">
    <location>
        <begin position="1118"/>
        <end position="1129"/>
    </location>
</feature>
<feature type="compositionally biased region" description="Basic and acidic residues" evidence="1">
    <location>
        <begin position="656"/>
        <end position="670"/>
    </location>
</feature>
<feature type="compositionally biased region" description="Basic and acidic residues" evidence="1">
    <location>
        <begin position="910"/>
        <end position="927"/>
    </location>
</feature>
<feature type="region of interest" description="Disordered" evidence="1">
    <location>
        <begin position="784"/>
        <end position="958"/>
    </location>
</feature>